<dbReference type="EMBL" id="AUPC02000208">
    <property type="protein sequence ID" value="POG65702.1"/>
    <property type="molecule type" value="Genomic_DNA"/>
</dbReference>
<dbReference type="VEuPathDB" id="FungiDB:RhiirFUN_011126"/>
<comment type="caution">
    <text evidence="1">The sequence shown here is derived from an EMBL/GenBank/DDBJ whole genome shotgun (WGS) entry which is preliminary data.</text>
</comment>
<dbReference type="Proteomes" id="UP000018888">
    <property type="component" value="Unassembled WGS sequence"/>
</dbReference>
<reference evidence="1 2" key="1">
    <citation type="journal article" date="2013" name="Proc. Natl. Acad. Sci. U.S.A.">
        <title>Genome of an arbuscular mycorrhizal fungus provides insight into the oldest plant symbiosis.</title>
        <authorList>
            <person name="Tisserant E."/>
            <person name="Malbreil M."/>
            <person name="Kuo A."/>
            <person name="Kohler A."/>
            <person name="Symeonidi A."/>
            <person name="Balestrini R."/>
            <person name="Charron P."/>
            <person name="Duensing N."/>
            <person name="Frei Dit Frey N."/>
            <person name="Gianinazzi-Pearson V."/>
            <person name="Gilbert L.B."/>
            <person name="Handa Y."/>
            <person name="Herr J.R."/>
            <person name="Hijri M."/>
            <person name="Koul R."/>
            <person name="Kawaguchi M."/>
            <person name="Krajinski F."/>
            <person name="Lammers P.J."/>
            <person name="Masclaux F.G."/>
            <person name="Murat C."/>
            <person name="Morin E."/>
            <person name="Ndikumana S."/>
            <person name="Pagni M."/>
            <person name="Petitpierre D."/>
            <person name="Requena N."/>
            <person name="Rosikiewicz P."/>
            <person name="Riley R."/>
            <person name="Saito K."/>
            <person name="San Clemente H."/>
            <person name="Shapiro H."/>
            <person name="van Tuinen D."/>
            <person name="Becard G."/>
            <person name="Bonfante P."/>
            <person name="Paszkowski U."/>
            <person name="Shachar-Hill Y.Y."/>
            <person name="Tuskan G.A."/>
            <person name="Young P.W."/>
            <person name="Sanders I.R."/>
            <person name="Henrissat B."/>
            <person name="Rensing S.A."/>
            <person name="Grigoriev I.V."/>
            <person name="Corradi N."/>
            <person name="Roux C."/>
            <person name="Martin F."/>
        </authorList>
    </citation>
    <scope>NUCLEOTIDE SEQUENCE [LARGE SCALE GENOMIC DNA]</scope>
    <source>
        <strain evidence="1 2">DAOM 197198</strain>
    </source>
</reference>
<name>A0A2P4PJW5_RHIID</name>
<reference evidence="1 2" key="2">
    <citation type="journal article" date="2018" name="New Phytol.">
        <title>High intraspecific genome diversity in the model arbuscular mycorrhizal symbiont Rhizophagus irregularis.</title>
        <authorList>
            <person name="Chen E.C.H."/>
            <person name="Morin E."/>
            <person name="Beaudet D."/>
            <person name="Noel J."/>
            <person name="Yildirir G."/>
            <person name="Ndikumana S."/>
            <person name="Charron P."/>
            <person name="St-Onge C."/>
            <person name="Giorgi J."/>
            <person name="Kruger M."/>
            <person name="Marton T."/>
            <person name="Ropars J."/>
            <person name="Grigoriev I.V."/>
            <person name="Hainaut M."/>
            <person name="Henrissat B."/>
            <person name="Roux C."/>
            <person name="Martin F."/>
            <person name="Corradi N."/>
        </authorList>
    </citation>
    <scope>NUCLEOTIDE SEQUENCE [LARGE SCALE GENOMIC DNA]</scope>
    <source>
        <strain evidence="1 2">DAOM 197198</strain>
    </source>
</reference>
<accession>A0A2P4PJW5</accession>
<evidence type="ECO:0008006" key="3">
    <source>
        <dbReference type="Google" id="ProtNLM"/>
    </source>
</evidence>
<proteinExistence type="predicted"/>
<gene>
    <name evidence="1" type="ORF">GLOIN_2v1880406</name>
</gene>
<keyword evidence="2" id="KW-1185">Reference proteome</keyword>
<protein>
    <recommendedName>
        <fullName evidence="3">Highly derived d5-like helicase-primase: PROVISIONAL</fullName>
    </recommendedName>
</protein>
<evidence type="ECO:0000313" key="2">
    <source>
        <dbReference type="Proteomes" id="UP000018888"/>
    </source>
</evidence>
<dbReference type="VEuPathDB" id="FungiDB:RhiirFUN_013052"/>
<organism evidence="1 2">
    <name type="scientific">Rhizophagus irregularis (strain DAOM 181602 / DAOM 197198 / MUCL 43194)</name>
    <name type="common">Arbuscular mycorrhizal fungus</name>
    <name type="synonym">Glomus intraradices</name>
    <dbReference type="NCBI Taxonomy" id="747089"/>
    <lineage>
        <taxon>Eukaryota</taxon>
        <taxon>Fungi</taxon>
        <taxon>Fungi incertae sedis</taxon>
        <taxon>Mucoromycota</taxon>
        <taxon>Glomeromycotina</taxon>
        <taxon>Glomeromycetes</taxon>
        <taxon>Glomerales</taxon>
        <taxon>Glomeraceae</taxon>
        <taxon>Rhizophagus</taxon>
    </lineage>
</organism>
<evidence type="ECO:0000313" key="1">
    <source>
        <dbReference type="EMBL" id="POG65702.1"/>
    </source>
</evidence>
<sequence>MTTQAQVIPKFGEQTKAFSINELKRFIVAAKSMNDLDQAKRYLCSYFILCADPHGVFWWDPDSKSLKHVIDKNIGKLIRPIKKKFYTQPEQGPSQKTEFNIYKWFMVENTDDIWCSGDWNLTEYIIKWLAGVSAERKMYSILYLKSGQGWGKGIITDFIQRSVLGTQLVYKTSDPQTILGSFNGQLQDIIKKMASEAIPKKTGIQWLASWSSHLEIYLNNYQCSGIWYQDFLSITNLNDSPTQRLIAYLLLQNVIKLTFSKKTTPNSIHTHFSADSYLEPEKILVLEPAEALKFSYIIGWVIYKLTKSDKITRSHPKFDIIRAHLMILSSEQVVYEKDVRSQTTNVVPGQDFLKFMYKMESLIILLFEKHKELGPNILHYINNSLMCNSLLLGAFNALLNISSQMLSIHEPEKQELKDDAKNFLYERIISIYMKSRQKSWRKFNDLIPEKGTSSLRENLKAMRNDIQNSSKTSKTKNTHTLMKKSNVPKDPILALVQLQIWVKLDGAEEEFSKMFLVSELQWLL</sequence>
<dbReference type="AlphaFoldDB" id="A0A2P4PJW5"/>